<dbReference type="PANTHER" id="PTHR10972">
    <property type="entry name" value="OXYSTEROL-BINDING PROTEIN-RELATED"/>
    <property type="match status" value="1"/>
</dbReference>
<reference evidence="2 3" key="1">
    <citation type="submission" date="2016-07" db="EMBL/GenBank/DDBJ databases">
        <title>Pervasive Adenine N6-methylation of Active Genes in Fungi.</title>
        <authorList>
            <consortium name="DOE Joint Genome Institute"/>
            <person name="Mondo S.J."/>
            <person name="Dannebaum R.O."/>
            <person name="Kuo R.C."/>
            <person name="Labutti K."/>
            <person name="Haridas S."/>
            <person name="Kuo A."/>
            <person name="Salamov A."/>
            <person name="Ahrendt S.R."/>
            <person name="Lipzen A."/>
            <person name="Sullivan W."/>
            <person name="Andreopoulos W.B."/>
            <person name="Clum A."/>
            <person name="Lindquist E."/>
            <person name="Daum C."/>
            <person name="Ramamoorthy G.K."/>
            <person name="Gryganskyi A."/>
            <person name="Culley D."/>
            <person name="Magnuson J.K."/>
            <person name="James T.Y."/>
            <person name="O'Malley M.A."/>
            <person name="Stajich J.E."/>
            <person name="Spatafora J.W."/>
            <person name="Visel A."/>
            <person name="Grigoriev I.V."/>
        </authorList>
    </citation>
    <scope>NUCLEOTIDE SEQUENCE [LARGE SCALE GENOMIC DNA]</scope>
    <source>
        <strain evidence="2 3">NRRL 3301</strain>
    </source>
</reference>
<sequence length="359" mass="40644">MVTLGKAEKCKLDSDPDCTEILEDNSKSILLGIIKQLSKDMDLHRVTLPTFVLEPRSMLERITDFMSHPDYLLEANNKTEPVDRFVGIVQYFLSGWHIKPKGVKKPYNPVLGEIFRCRWNYHDGTSGYYISEQTKHHPPESSYYFANPDSGIYIHGHLQPKGKFLGNSAATLMQGESNLILTSHSNEQYDITMPNVYAKGILFGKMVLELGDSCTIRCDANDLGFFSGQYNSVVGNIKKGSTNKVLYEIMGQWSQQIYIKPAGKNGTKTLLFDAAKAVSHPKLIQPQSLQSQVESRKLWGPVTDAILKNDMDTATEEKTKIEDEQRRLAKERQEQGVEWVPHYFAMGNAGRYQFKGHAR</sequence>
<dbReference type="GO" id="GO:0005829">
    <property type="term" value="C:cytosol"/>
    <property type="evidence" value="ECO:0007669"/>
    <property type="project" value="TreeGrafter"/>
</dbReference>
<dbReference type="PANTHER" id="PTHR10972:SF102">
    <property type="entry name" value="OXYSTEROL-BINDING PROTEIN"/>
    <property type="match status" value="1"/>
</dbReference>
<comment type="similarity">
    <text evidence="1">Belongs to the OSBP family.</text>
</comment>
<dbReference type="SUPFAM" id="SSF144000">
    <property type="entry name" value="Oxysterol-binding protein-like"/>
    <property type="match status" value="1"/>
</dbReference>
<dbReference type="GO" id="GO:0016020">
    <property type="term" value="C:membrane"/>
    <property type="evidence" value="ECO:0007669"/>
    <property type="project" value="TreeGrafter"/>
</dbReference>
<dbReference type="Pfam" id="PF01237">
    <property type="entry name" value="Oxysterol_BP"/>
    <property type="match status" value="1"/>
</dbReference>
<dbReference type="Gene3D" id="2.40.160.120">
    <property type="match status" value="1"/>
</dbReference>
<protein>
    <submittedName>
        <fullName evidence="2">Oxysterol-binding protein</fullName>
    </submittedName>
</protein>
<accession>A0A1X2GDW4</accession>
<dbReference type="OrthoDB" id="14833at2759"/>
<dbReference type="Gene3D" id="1.10.287.2720">
    <property type="match status" value="1"/>
</dbReference>
<dbReference type="STRING" id="101127.A0A1X2GDW4"/>
<evidence type="ECO:0000313" key="3">
    <source>
        <dbReference type="Proteomes" id="UP000242146"/>
    </source>
</evidence>
<dbReference type="Proteomes" id="UP000242146">
    <property type="component" value="Unassembled WGS sequence"/>
</dbReference>
<dbReference type="InterPro" id="IPR000648">
    <property type="entry name" value="Oxysterol-bd"/>
</dbReference>
<dbReference type="AlphaFoldDB" id="A0A1X2GDW4"/>
<dbReference type="InterPro" id="IPR037239">
    <property type="entry name" value="OSBP_sf"/>
</dbReference>
<comment type="caution">
    <text evidence="2">The sequence shown here is derived from an EMBL/GenBank/DDBJ whole genome shotgun (WGS) entry which is preliminary data.</text>
</comment>
<organism evidence="2 3">
    <name type="scientific">Hesseltinella vesiculosa</name>
    <dbReference type="NCBI Taxonomy" id="101127"/>
    <lineage>
        <taxon>Eukaryota</taxon>
        <taxon>Fungi</taxon>
        <taxon>Fungi incertae sedis</taxon>
        <taxon>Mucoromycota</taxon>
        <taxon>Mucoromycotina</taxon>
        <taxon>Mucoromycetes</taxon>
        <taxon>Mucorales</taxon>
        <taxon>Cunninghamellaceae</taxon>
        <taxon>Hesseltinella</taxon>
    </lineage>
</organism>
<gene>
    <name evidence="2" type="ORF">DM01DRAFT_1289589</name>
</gene>
<proteinExistence type="inferred from homology"/>
<name>A0A1X2GDW4_9FUNG</name>
<dbReference type="FunFam" id="1.10.287.2720:FF:000001">
    <property type="entry name" value="Oxysterol-binding OBPalpha"/>
    <property type="match status" value="1"/>
</dbReference>
<evidence type="ECO:0000256" key="1">
    <source>
        <dbReference type="ARBA" id="ARBA00008842"/>
    </source>
</evidence>
<dbReference type="Gene3D" id="3.30.70.3490">
    <property type="match status" value="1"/>
</dbReference>
<keyword evidence="3" id="KW-1185">Reference proteome</keyword>
<evidence type="ECO:0000313" key="2">
    <source>
        <dbReference type="EMBL" id="ORX51604.1"/>
    </source>
</evidence>
<dbReference type="GO" id="GO:0032934">
    <property type="term" value="F:sterol binding"/>
    <property type="evidence" value="ECO:0007669"/>
    <property type="project" value="TreeGrafter"/>
</dbReference>
<dbReference type="EMBL" id="MCGT01000020">
    <property type="protein sequence ID" value="ORX51604.1"/>
    <property type="molecule type" value="Genomic_DNA"/>
</dbReference>